<evidence type="ECO:0000256" key="1">
    <source>
        <dbReference type="SAM" id="MobiDB-lite"/>
    </source>
</evidence>
<evidence type="ECO:0000313" key="2">
    <source>
        <dbReference type="EMBL" id="GAA4763506.1"/>
    </source>
</evidence>
<protein>
    <submittedName>
        <fullName evidence="2">Uncharacterized protein</fullName>
    </submittedName>
</protein>
<name>A0ABP8ZQU0_9ACTN</name>
<feature type="region of interest" description="Disordered" evidence="1">
    <location>
        <begin position="86"/>
        <end position="123"/>
    </location>
</feature>
<accession>A0ABP8ZQU0</accession>
<comment type="caution">
    <text evidence="2">The sequence shown here is derived from an EMBL/GenBank/DDBJ whole genome shotgun (WGS) entry which is preliminary data.</text>
</comment>
<proteinExistence type="predicted"/>
<sequence length="150" mass="14718">MNPWLGTAEIRQTPPLPKRTVALPPWAEMVCTPEPPSWQPPPEGAAGGFVDGGGAVVRATGVGVGGGGGAAVVRAGAGEVVRGLGLGFGDGDGEEDGDGEGEGTADGDAGKGPGADWATGAVGRVDPTTKWTVSMTAVTLAAVQDSQINT</sequence>
<gene>
    <name evidence="2" type="ORF">GCM10023329_06450</name>
</gene>
<feature type="compositionally biased region" description="Acidic residues" evidence="1">
    <location>
        <begin position="91"/>
        <end position="105"/>
    </location>
</feature>
<dbReference type="Proteomes" id="UP001501147">
    <property type="component" value="Unassembled WGS sequence"/>
</dbReference>
<evidence type="ECO:0000313" key="3">
    <source>
        <dbReference type="Proteomes" id="UP001501147"/>
    </source>
</evidence>
<organism evidence="2 3">
    <name type="scientific">Streptomyces sanyensis</name>
    <dbReference type="NCBI Taxonomy" id="568869"/>
    <lineage>
        <taxon>Bacteria</taxon>
        <taxon>Bacillati</taxon>
        <taxon>Actinomycetota</taxon>
        <taxon>Actinomycetes</taxon>
        <taxon>Kitasatosporales</taxon>
        <taxon>Streptomycetaceae</taxon>
        <taxon>Streptomyces</taxon>
    </lineage>
</organism>
<reference evidence="3" key="1">
    <citation type="journal article" date="2019" name="Int. J. Syst. Evol. Microbiol.">
        <title>The Global Catalogue of Microorganisms (GCM) 10K type strain sequencing project: providing services to taxonomists for standard genome sequencing and annotation.</title>
        <authorList>
            <consortium name="The Broad Institute Genomics Platform"/>
            <consortium name="The Broad Institute Genome Sequencing Center for Infectious Disease"/>
            <person name="Wu L."/>
            <person name="Ma J."/>
        </authorList>
    </citation>
    <scope>NUCLEOTIDE SEQUENCE [LARGE SCALE GENOMIC DNA]</scope>
    <source>
        <strain evidence="3">JCM 18324</strain>
    </source>
</reference>
<keyword evidence="3" id="KW-1185">Reference proteome</keyword>
<dbReference type="EMBL" id="BAABJV010000001">
    <property type="protein sequence ID" value="GAA4763506.1"/>
    <property type="molecule type" value="Genomic_DNA"/>
</dbReference>